<protein>
    <submittedName>
        <fullName evidence="2">Uncharacterized protein</fullName>
    </submittedName>
</protein>
<dbReference type="EMBL" id="CADEAL010001886">
    <property type="protein sequence ID" value="CAB1436358.1"/>
    <property type="molecule type" value="Genomic_DNA"/>
</dbReference>
<name>A0A9N7YTC1_PLEPL</name>
<feature type="compositionally biased region" description="Basic and acidic residues" evidence="1">
    <location>
        <begin position="121"/>
        <end position="138"/>
    </location>
</feature>
<sequence>MAAAGSVHRAPVCWSDDLTSLLSILEITALVFVPAPHLGTFQPHTGTSTRRRRRRQTSLCLHIQPRQSTERRRCLCSDRVLQTTEAPCDRGSRQARQAEQADWLWDFCCVTEMVECLTGHENNERMGGGHEKRVRKEDEGEGDEMSEGVGEEVTASKSWRPRSISMCPVHLVERSDFTLR</sequence>
<dbReference type="Proteomes" id="UP001153269">
    <property type="component" value="Unassembled WGS sequence"/>
</dbReference>
<proteinExistence type="predicted"/>
<organism evidence="2 3">
    <name type="scientific">Pleuronectes platessa</name>
    <name type="common">European plaice</name>
    <dbReference type="NCBI Taxonomy" id="8262"/>
    <lineage>
        <taxon>Eukaryota</taxon>
        <taxon>Metazoa</taxon>
        <taxon>Chordata</taxon>
        <taxon>Craniata</taxon>
        <taxon>Vertebrata</taxon>
        <taxon>Euteleostomi</taxon>
        <taxon>Actinopterygii</taxon>
        <taxon>Neopterygii</taxon>
        <taxon>Teleostei</taxon>
        <taxon>Neoteleostei</taxon>
        <taxon>Acanthomorphata</taxon>
        <taxon>Carangaria</taxon>
        <taxon>Pleuronectiformes</taxon>
        <taxon>Pleuronectoidei</taxon>
        <taxon>Pleuronectidae</taxon>
        <taxon>Pleuronectes</taxon>
    </lineage>
</organism>
<comment type="caution">
    <text evidence="2">The sequence shown here is derived from an EMBL/GenBank/DDBJ whole genome shotgun (WGS) entry which is preliminary data.</text>
</comment>
<evidence type="ECO:0000313" key="3">
    <source>
        <dbReference type="Proteomes" id="UP001153269"/>
    </source>
</evidence>
<accession>A0A9N7YTC1</accession>
<reference evidence="2" key="1">
    <citation type="submission" date="2020-03" db="EMBL/GenBank/DDBJ databases">
        <authorList>
            <person name="Weist P."/>
        </authorList>
    </citation>
    <scope>NUCLEOTIDE SEQUENCE</scope>
</reference>
<dbReference type="AlphaFoldDB" id="A0A9N7YTC1"/>
<evidence type="ECO:0000313" key="2">
    <source>
        <dbReference type="EMBL" id="CAB1436358.1"/>
    </source>
</evidence>
<gene>
    <name evidence="2" type="ORF">PLEPLA_LOCUS24390</name>
</gene>
<feature type="compositionally biased region" description="Acidic residues" evidence="1">
    <location>
        <begin position="139"/>
        <end position="150"/>
    </location>
</feature>
<evidence type="ECO:0000256" key="1">
    <source>
        <dbReference type="SAM" id="MobiDB-lite"/>
    </source>
</evidence>
<keyword evidence="3" id="KW-1185">Reference proteome</keyword>
<feature type="region of interest" description="Disordered" evidence="1">
    <location>
        <begin position="121"/>
        <end position="158"/>
    </location>
</feature>